<evidence type="ECO:0000256" key="2">
    <source>
        <dbReference type="SAM" id="Phobius"/>
    </source>
</evidence>
<proteinExistence type="predicted"/>
<organism evidence="3 4">
    <name type="scientific">Plakobranchus ocellatus</name>
    <dbReference type="NCBI Taxonomy" id="259542"/>
    <lineage>
        <taxon>Eukaryota</taxon>
        <taxon>Metazoa</taxon>
        <taxon>Spiralia</taxon>
        <taxon>Lophotrochozoa</taxon>
        <taxon>Mollusca</taxon>
        <taxon>Gastropoda</taxon>
        <taxon>Heterobranchia</taxon>
        <taxon>Euthyneura</taxon>
        <taxon>Panpulmonata</taxon>
        <taxon>Sacoglossa</taxon>
        <taxon>Placobranchoidea</taxon>
        <taxon>Plakobranchidae</taxon>
        <taxon>Plakobranchus</taxon>
    </lineage>
</organism>
<dbReference type="Proteomes" id="UP000735302">
    <property type="component" value="Unassembled WGS sequence"/>
</dbReference>
<dbReference type="EMBL" id="BLXT01007977">
    <property type="protein sequence ID" value="GFO44588.1"/>
    <property type="molecule type" value="Genomic_DNA"/>
</dbReference>
<feature type="region of interest" description="Disordered" evidence="1">
    <location>
        <begin position="1"/>
        <end position="20"/>
    </location>
</feature>
<accession>A0AAV4DKI0</accession>
<evidence type="ECO:0000313" key="3">
    <source>
        <dbReference type="EMBL" id="GFO44588.1"/>
    </source>
</evidence>
<reference evidence="3 4" key="1">
    <citation type="journal article" date="2021" name="Elife">
        <title>Chloroplast acquisition without the gene transfer in kleptoplastic sea slugs, Plakobranchus ocellatus.</title>
        <authorList>
            <person name="Maeda T."/>
            <person name="Takahashi S."/>
            <person name="Yoshida T."/>
            <person name="Shimamura S."/>
            <person name="Takaki Y."/>
            <person name="Nagai Y."/>
            <person name="Toyoda A."/>
            <person name="Suzuki Y."/>
            <person name="Arimoto A."/>
            <person name="Ishii H."/>
            <person name="Satoh N."/>
            <person name="Nishiyama T."/>
            <person name="Hasebe M."/>
            <person name="Maruyama T."/>
            <person name="Minagawa J."/>
            <person name="Obokata J."/>
            <person name="Shigenobu S."/>
        </authorList>
    </citation>
    <scope>NUCLEOTIDE SEQUENCE [LARGE SCALE GENOMIC DNA]</scope>
</reference>
<feature type="compositionally biased region" description="Low complexity" evidence="1">
    <location>
        <begin position="7"/>
        <end position="20"/>
    </location>
</feature>
<feature type="transmembrane region" description="Helical" evidence="2">
    <location>
        <begin position="22"/>
        <end position="46"/>
    </location>
</feature>
<evidence type="ECO:0000313" key="4">
    <source>
        <dbReference type="Proteomes" id="UP000735302"/>
    </source>
</evidence>
<keyword evidence="4" id="KW-1185">Reference proteome</keyword>
<name>A0AAV4DKI0_9GAST</name>
<keyword evidence="2" id="KW-0472">Membrane</keyword>
<dbReference type="AlphaFoldDB" id="A0AAV4DKI0"/>
<keyword evidence="2" id="KW-0812">Transmembrane</keyword>
<sequence length="134" mass="14089">MWQSGDGNSSTSSSSGGSGSSISNHIVVVVVAAAAVVAATTTSAAVHHLLSLRLRANNNNNCPGAGQCGQAIGGFVFIGHLLDLLDNQTDQLQALDQWFVDYKTVSIFRTVSASALTFSVHRHSVMAERWWSSG</sequence>
<gene>
    <name evidence="3" type="ORF">PoB_007109300</name>
</gene>
<evidence type="ECO:0000256" key="1">
    <source>
        <dbReference type="SAM" id="MobiDB-lite"/>
    </source>
</evidence>
<comment type="caution">
    <text evidence="3">The sequence shown here is derived from an EMBL/GenBank/DDBJ whole genome shotgun (WGS) entry which is preliminary data.</text>
</comment>
<keyword evidence="2" id="KW-1133">Transmembrane helix</keyword>
<protein>
    <submittedName>
        <fullName evidence="3">Uncharacterized protein</fullName>
    </submittedName>
</protein>